<proteinExistence type="inferred from homology"/>
<dbReference type="InterPro" id="IPR040026">
    <property type="entry name" value="FliD"/>
</dbReference>
<name>A0A841L4E4_9SPHN</name>
<comment type="caution">
    <text evidence="8">The sequence shown here is derived from an EMBL/GenBank/DDBJ whole genome shotgun (WGS) entry which is preliminary data.</text>
</comment>
<dbReference type="GO" id="GO:0005576">
    <property type="term" value="C:extracellular region"/>
    <property type="evidence" value="ECO:0007669"/>
    <property type="project" value="UniProtKB-SubCell"/>
</dbReference>
<dbReference type="PANTHER" id="PTHR30288">
    <property type="entry name" value="FLAGELLAR CAP/ASSEMBLY PROTEIN FLID"/>
    <property type="match status" value="1"/>
</dbReference>
<comment type="function">
    <text evidence="5">Required for morphogenesis and for the elongation of the flagellar filament by facilitating polymerization of the flagellin monomers at the tip of growing filament. Forms a capping structure, which prevents flagellin subunits (transported through the central channel of the flagellum) from leaking out without polymerization at the distal end.</text>
</comment>
<dbReference type="RefSeq" id="WP_184194831.1">
    <property type="nucleotide sequence ID" value="NZ_JACIIV010000003.1"/>
</dbReference>
<evidence type="ECO:0000256" key="3">
    <source>
        <dbReference type="ARBA" id="ARBA00023054"/>
    </source>
</evidence>
<organism evidence="8 9">
    <name type="scientific">Polymorphobacter multimanifer</name>
    <dbReference type="NCBI Taxonomy" id="1070431"/>
    <lineage>
        <taxon>Bacteria</taxon>
        <taxon>Pseudomonadati</taxon>
        <taxon>Pseudomonadota</taxon>
        <taxon>Alphaproteobacteria</taxon>
        <taxon>Sphingomonadales</taxon>
        <taxon>Sphingosinicellaceae</taxon>
        <taxon>Polymorphobacter</taxon>
    </lineage>
</organism>
<dbReference type="GO" id="GO:0007155">
    <property type="term" value="P:cell adhesion"/>
    <property type="evidence" value="ECO:0007669"/>
    <property type="project" value="InterPro"/>
</dbReference>
<dbReference type="GO" id="GO:0009421">
    <property type="term" value="C:bacterial-type flagellum filament cap"/>
    <property type="evidence" value="ECO:0007669"/>
    <property type="project" value="InterPro"/>
</dbReference>
<keyword evidence="8" id="KW-0969">Cilium</keyword>
<dbReference type="EMBL" id="JACIIV010000003">
    <property type="protein sequence ID" value="MBB6226331.1"/>
    <property type="molecule type" value="Genomic_DNA"/>
</dbReference>
<keyword evidence="3" id="KW-0175">Coiled coil</keyword>
<evidence type="ECO:0000256" key="5">
    <source>
        <dbReference type="RuleBase" id="RU362066"/>
    </source>
</evidence>
<keyword evidence="8" id="KW-0966">Cell projection</keyword>
<dbReference type="PANTHER" id="PTHR30288:SF0">
    <property type="entry name" value="FLAGELLAR HOOK-ASSOCIATED PROTEIN 2"/>
    <property type="match status" value="1"/>
</dbReference>
<reference evidence="8 9" key="1">
    <citation type="submission" date="2020-08" db="EMBL/GenBank/DDBJ databases">
        <title>Genomic Encyclopedia of Type Strains, Phase IV (KMG-IV): sequencing the most valuable type-strain genomes for metagenomic binning, comparative biology and taxonomic classification.</title>
        <authorList>
            <person name="Goeker M."/>
        </authorList>
    </citation>
    <scope>NUCLEOTIDE SEQUENCE [LARGE SCALE GENOMIC DNA]</scope>
    <source>
        <strain evidence="8 9">DSM 102189</strain>
    </source>
</reference>
<dbReference type="Proteomes" id="UP000538147">
    <property type="component" value="Unassembled WGS sequence"/>
</dbReference>
<keyword evidence="8" id="KW-0282">Flagellum</keyword>
<feature type="domain" description="Flagellar hook-associated protein 2 N-terminal" evidence="6">
    <location>
        <begin position="14"/>
        <end position="110"/>
    </location>
</feature>
<keyword evidence="5" id="KW-0964">Secreted</keyword>
<dbReference type="InterPro" id="IPR010809">
    <property type="entry name" value="FliD_C"/>
</dbReference>
<evidence type="ECO:0000256" key="4">
    <source>
        <dbReference type="ARBA" id="ARBA00023143"/>
    </source>
</evidence>
<gene>
    <name evidence="8" type="ORF">FHS79_000485</name>
</gene>
<sequence length="472" mass="48088">MATDIISQLGAGAGINSRQVIDELVAAQRTAQTTPLNDRRAVLNSRVDALGQLRDALGAIAGSLQERVRSGAFGLQPRASDTAVAVERSGLGPQAAFEASLVVEQLAAGQRLVAAPVATLDTPVGQGSLNFVFGRRTDLGGGDFSFAAGGAEADFSVVIGPGNNTLAGMRDAINAASGGAVTASIVNAGNGFSLVLRGKEGAARGFVVSAAEDVDAPGLSGFAYTSGNRALGFSAAAADAVMIYDGVTVSRDTNVVDGLADGVRLRLQRTTGPEGLALGANRDRAALASTLADFADTLGAMRGLIGDFRRGAANGEPAGPLAADSTARSMDQALAALVSAPVAAAGGLRLRDLGVEVTREGAVRFDAARFAQITPEQEAQAETLLAALSGNGRGQGLVALQAIGGLATPATEGLDRQRRSVDEALARAETRLEAYRTQLVRQFAAMDVLVASSKAVGTQLTQLVDSWYSRGQ</sequence>
<accession>A0A841L4E4</accession>
<dbReference type="GO" id="GO:0009424">
    <property type="term" value="C:bacterial-type flagellum hook"/>
    <property type="evidence" value="ECO:0007669"/>
    <property type="project" value="UniProtKB-UniRule"/>
</dbReference>
<evidence type="ECO:0000256" key="2">
    <source>
        <dbReference type="ARBA" id="ARBA00011255"/>
    </source>
</evidence>
<keyword evidence="9" id="KW-1185">Reference proteome</keyword>
<evidence type="ECO:0000259" key="7">
    <source>
        <dbReference type="Pfam" id="PF07195"/>
    </source>
</evidence>
<evidence type="ECO:0000313" key="9">
    <source>
        <dbReference type="Proteomes" id="UP000538147"/>
    </source>
</evidence>
<evidence type="ECO:0000259" key="6">
    <source>
        <dbReference type="Pfam" id="PF02465"/>
    </source>
</evidence>
<dbReference type="AlphaFoldDB" id="A0A841L4E4"/>
<protein>
    <recommendedName>
        <fullName evidence="5">Flagellar hook-associated protein 2</fullName>
        <shortName evidence="5">HAP2</shortName>
    </recommendedName>
    <alternativeName>
        <fullName evidence="5">Flagellar cap protein</fullName>
    </alternativeName>
</protein>
<feature type="domain" description="Flagellar hook-associated protein 2 C-terminal" evidence="7">
    <location>
        <begin position="237"/>
        <end position="453"/>
    </location>
</feature>
<evidence type="ECO:0000313" key="8">
    <source>
        <dbReference type="EMBL" id="MBB6226331.1"/>
    </source>
</evidence>
<dbReference type="Pfam" id="PF02465">
    <property type="entry name" value="FliD_N"/>
    <property type="match status" value="1"/>
</dbReference>
<evidence type="ECO:0000256" key="1">
    <source>
        <dbReference type="ARBA" id="ARBA00009764"/>
    </source>
</evidence>
<dbReference type="GO" id="GO:0071973">
    <property type="term" value="P:bacterial-type flagellum-dependent cell motility"/>
    <property type="evidence" value="ECO:0007669"/>
    <property type="project" value="TreeGrafter"/>
</dbReference>
<keyword evidence="4 5" id="KW-0975">Bacterial flagellum</keyword>
<comment type="subcellular location">
    <subcellularLocation>
        <location evidence="5">Secreted</location>
    </subcellularLocation>
    <subcellularLocation>
        <location evidence="5">Bacterial flagellum</location>
    </subcellularLocation>
</comment>
<dbReference type="Pfam" id="PF07195">
    <property type="entry name" value="FliD_C"/>
    <property type="match status" value="1"/>
</dbReference>
<comment type="similarity">
    <text evidence="1 5">Belongs to the FliD family.</text>
</comment>
<comment type="subunit">
    <text evidence="2 5">Homopentamer.</text>
</comment>
<dbReference type="InterPro" id="IPR003481">
    <property type="entry name" value="FliD_N"/>
</dbReference>